<name>A0A369WU68_9GAMM</name>
<organism evidence="3 4">
    <name type="scientific">Motiliproteus coralliicola</name>
    <dbReference type="NCBI Taxonomy" id="2283196"/>
    <lineage>
        <taxon>Bacteria</taxon>
        <taxon>Pseudomonadati</taxon>
        <taxon>Pseudomonadota</taxon>
        <taxon>Gammaproteobacteria</taxon>
        <taxon>Oceanospirillales</taxon>
        <taxon>Oceanospirillaceae</taxon>
        <taxon>Motiliproteus</taxon>
    </lineage>
</organism>
<keyword evidence="1" id="KW-0597">Phosphoprotein</keyword>
<evidence type="ECO:0000256" key="1">
    <source>
        <dbReference type="ARBA" id="ARBA00022553"/>
    </source>
</evidence>
<keyword evidence="3" id="KW-0418">Kinase</keyword>
<feature type="domain" description="Histidine kinase" evidence="2">
    <location>
        <begin position="15"/>
        <end position="225"/>
    </location>
</feature>
<evidence type="ECO:0000313" key="4">
    <source>
        <dbReference type="Proteomes" id="UP000253769"/>
    </source>
</evidence>
<dbReference type="Gene3D" id="3.30.565.10">
    <property type="entry name" value="Histidine kinase-like ATPase, C-terminal domain"/>
    <property type="match status" value="1"/>
</dbReference>
<comment type="caution">
    <text evidence="3">The sequence shown here is derived from an EMBL/GenBank/DDBJ whole genome shotgun (WGS) entry which is preliminary data.</text>
</comment>
<reference evidence="3 4" key="1">
    <citation type="submission" date="2018-07" db="EMBL/GenBank/DDBJ databases">
        <title>Motiliproteus coralliicola sp. nov., a bacterium isolated from Coral.</title>
        <authorList>
            <person name="Wang G."/>
        </authorList>
    </citation>
    <scope>NUCLEOTIDE SEQUENCE [LARGE SCALE GENOMIC DNA]</scope>
    <source>
        <strain evidence="3 4">C34</strain>
    </source>
</reference>
<dbReference type="GO" id="GO:0000155">
    <property type="term" value="F:phosphorelay sensor kinase activity"/>
    <property type="evidence" value="ECO:0007669"/>
    <property type="project" value="TreeGrafter"/>
</dbReference>
<dbReference type="PANTHER" id="PTHR43547">
    <property type="entry name" value="TWO-COMPONENT HISTIDINE KINASE"/>
    <property type="match status" value="1"/>
</dbReference>
<dbReference type="InterPro" id="IPR003594">
    <property type="entry name" value="HATPase_dom"/>
</dbReference>
<dbReference type="InterPro" id="IPR036890">
    <property type="entry name" value="HATPase_C_sf"/>
</dbReference>
<dbReference type="OrthoDB" id="9806130at2"/>
<proteinExistence type="predicted"/>
<keyword evidence="3" id="KW-0808">Transferase</keyword>
<evidence type="ECO:0000313" key="3">
    <source>
        <dbReference type="EMBL" id="RDE24086.1"/>
    </source>
</evidence>
<dbReference type="PANTHER" id="PTHR43547:SF2">
    <property type="entry name" value="HYBRID SIGNAL TRANSDUCTION HISTIDINE KINASE C"/>
    <property type="match status" value="1"/>
</dbReference>
<accession>A0A369WU68</accession>
<keyword evidence="4" id="KW-1185">Reference proteome</keyword>
<dbReference type="SUPFAM" id="SSF55874">
    <property type="entry name" value="ATPase domain of HSP90 chaperone/DNA topoisomerase II/histidine kinase"/>
    <property type="match status" value="1"/>
</dbReference>
<evidence type="ECO:0000259" key="2">
    <source>
        <dbReference type="PROSITE" id="PS50109"/>
    </source>
</evidence>
<gene>
    <name evidence="3" type="ORF">DV711_00300</name>
</gene>
<dbReference type="AlphaFoldDB" id="A0A369WU68"/>
<dbReference type="PROSITE" id="PS50109">
    <property type="entry name" value="HIS_KIN"/>
    <property type="match status" value="1"/>
</dbReference>
<dbReference type="RefSeq" id="WP_114693667.1">
    <property type="nucleotide sequence ID" value="NZ_QQOH01000001.1"/>
</dbReference>
<dbReference type="Pfam" id="PF02518">
    <property type="entry name" value="HATPase_c"/>
    <property type="match status" value="1"/>
</dbReference>
<dbReference type="EMBL" id="QQOH01000001">
    <property type="protein sequence ID" value="RDE24086.1"/>
    <property type="molecule type" value="Genomic_DNA"/>
</dbReference>
<protein>
    <submittedName>
        <fullName evidence="3">Sensor histidine kinase</fullName>
    </submittedName>
</protein>
<dbReference type="Proteomes" id="UP000253769">
    <property type="component" value="Unassembled WGS sequence"/>
</dbReference>
<sequence>MSAEAKLDFAVLLASSVHDMKNSIALIMHQINQLPPQSSDSGVDVGHLQLEANRLNNSLIQLMMLYKVENQQYQSLPDEHYLDEFIEDVVLMNQPTLEPWGIEIEQQVDPELCWTFDKNLVVGVLGNIVTNVIRYARSKVLIQVRERDGNLSLVVEDDGPGYPEQMLGELQKCRMGVDFGSGSTGFGLYFSVLVAEHHRQGDRYGQVRLSNGGQLGGGCFELILP</sequence>
<dbReference type="InterPro" id="IPR005467">
    <property type="entry name" value="His_kinase_dom"/>
</dbReference>